<protein>
    <submittedName>
        <fullName evidence="1">Uncharacterized protein</fullName>
    </submittedName>
</protein>
<proteinExistence type="predicted"/>
<comment type="caution">
    <text evidence="1">The sequence shown here is derived from an EMBL/GenBank/DDBJ whole genome shotgun (WGS) entry which is preliminary data.</text>
</comment>
<organism evidence="1 2">
    <name type="scientific">Tritrichomonas musculus</name>
    <dbReference type="NCBI Taxonomy" id="1915356"/>
    <lineage>
        <taxon>Eukaryota</taxon>
        <taxon>Metamonada</taxon>
        <taxon>Parabasalia</taxon>
        <taxon>Tritrichomonadida</taxon>
        <taxon>Tritrichomonadidae</taxon>
        <taxon>Tritrichomonas</taxon>
    </lineage>
</organism>
<keyword evidence="2" id="KW-1185">Reference proteome</keyword>
<name>A0ABR2JU49_9EUKA</name>
<reference evidence="1 2" key="1">
    <citation type="submission" date="2024-04" db="EMBL/GenBank/DDBJ databases">
        <title>Tritrichomonas musculus Genome.</title>
        <authorList>
            <person name="Alves-Ferreira E."/>
            <person name="Grigg M."/>
            <person name="Lorenzi H."/>
            <person name="Galac M."/>
        </authorList>
    </citation>
    <scope>NUCLEOTIDE SEQUENCE [LARGE SCALE GENOMIC DNA]</scope>
    <source>
        <strain evidence="1 2">EAF2021</strain>
    </source>
</reference>
<sequence length="134" mass="15048">MSSNPIPEIASVQMIEKGKKDKEIAIGFKEIEISQGKFGFVLEIYDSPTSRSAKNSYDLKRVLSELKAQDGGATCLTLITTSQEITFNFKKPSEALAYHNFICKKSEVQEENKAIAQLDDEMRMIWPFPGGSFF</sequence>
<dbReference type="Proteomes" id="UP001470230">
    <property type="component" value="Unassembled WGS sequence"/>
</dbReference>
<accession>A0ABR2JU49</accession>
<dbReference type="EMBL" id="JAPFFF010000009">
    <property type="protein sequence ID" value="KAK8882297.1"/>
    <property type="molecule type" value="Genomic_DNA"/>
</dbReference>
<gene>
    <name evidence="1" type="ORF">M9Y10_044939</name>
</gene>
<evidence type="ECO:0000313" key="2">
    <source>
        <dbReference type="Proteomes" id="UP001470230"/>
    </source>
</evidence>
<evidence type="ECO:0000313" key="1">
    <source>
        <dbReference type="EMBL" id="KAK8882297.1"/>
    </source>
</evidence>